<feature type="compositionally biased region" description="Low complexity" evidence="1">
    <location>
        <begin position="9"/>
        <end position="26"/>
    </location>
</feature>
<dbReference type="Pfam" id="PF21029">
    <property type="entry name" value="RMC1_N"/>
    <property type="match status" value="1"/>
</dbReference>
<sequence>MDAAPPAPARAAASPPHQQQQQQQQQQPPPAPCLAHAWLVDSGPDLSHEDVSHLAFDDATGQMLAVKGGHVFAYAAEGGGLRWMYPLQARDGPRVLALRPSLDNRLLAVQRGATLVELVDLASGNCFVHSTHKGRDRILGFFFSEAPGADFVVATDRGLEINTFAARRQGLKLVQRVRRRSDWCIYTHETRMLVLGTNPAAAAAAPAGAAAASSPAAAASPGSGGGGGARVASPVMASWQFTSAGVLHLPLFELHGPLPAAAAAREFMVGQPDAPAPAPAPAAARQGAVGMGSAAPSGGGAASAPASPPATPGPLTPTPPAPRAAAAGGGDAAAAAARRAAAVWLLRMYGRVYLAHAATRGPGVPPQLELYRFYSDTLLLEKVYDLVDDEVELSAVDNALLIHYPSAAVAVVADAALPGRQPLTSPLPLRRLGRVSPPGPGAAAAASPRAASDAMHAGDWAFVAPHWVLDASSNRLARLQLDLPAIAESVSDWPSLVGFLQRRRAPPAAAAIAAAAASSGGGAAGGGGGVGGAAAGGAAAGDAAAPAWDPKALLLGVCRAALTEPLELSALRAIFVQLAYADALSRAGAASPAPPPAAPGGAAASAAAPQPPPPPQRPDAPPAAAAVLAPGEVAERLFCWAHDEEVVDAPYLQAAVSEFCAASEAAGLPPPPQLPGLAVELLLQQGLAHAAAALLRAQPAAAAAPLAERLVAEGACGGGGGGAGGAGGAAAGSGALACRMALDVLARQAAAEARAAARDALPGAGAADGAVGGGGGAAAGGRGAMAAAAAAVAGVPPGAGAAAASAAALARAGRRRGLPHNEAYARQLLASGQALRAARLARDRGLFGAPGLSADELLSAAAAAGDARLFAALHRLLGPRPGPDGETPEGVEAAMARVLAARGAGGGGGSAGGAGPRGGLDGGGAAAAAVAAG</sequence>
<comment type="caution">
    <text evidence="3">The sequence shown here is derived from an EMBL/GenBank/DDBJ whole genome shotgun (WGS) entry which is preliminary data.</text>
</comment>
<dbReference type="GO" id="GO:0010506">
    <property type="term" value="P:regulation of autophagy"/>
    <property type="evidence" value="ECO:0007669"/>
    <property type="project" value="InterPro"/>
</dbReference>
<feature type="compositionally biased region" description="Low complexity" evidence="1">
    <location>
        <begin position="281"/>
        <end position="296"/>
    </location>
</feature>
<dbReference type="GO" id="GO:0035658">
    <property type="term" value="C:Mon1-Ccz1 complex"/>
    <property type="evidence" value="ECO:0007669"/>
    <property type="project" value="InterPro"/>
</dbReference>
<organism evidence="3 4">
    <name type="scientific">Raphidocelis subcapitata</name>
    <dbReference type="NCBI Taxonomy" id="307507"/>
    <lineage>
        <taxon>Eukaryota</taxon>
        <taxon>Viridiplantae</taxon>
        <taxon>Chlorophyta</taxon>
        <taxon>core chlorophytes</taxon>
        <taxon>Chlorophyceae</taxon>
        <taxon>CS clade</taxon>
        <taxon>Sphaeropleales</taxon>
        <taxon>Selenastraceae</taxon>
        <taxon>Raphidocelis</taxon>
    </lineage>
</organism>
<evidence type="ECO:0000259" key="2">
    <source>
        <dbReference type="Pfam" id="PF21029"/>
    </source>
</evidence>
<keyword evidence="4" id="KW-1185">Reference proteome</keyword>
<evidence type="ECO:0000256" key="1">
    <source>
        <dbReference type="SAM" id="MobiDB-lite"/>
    </source>
</evidence>
<dbReference type="EMBL" id="BDRX01000013">
    <property type="protein sequence ID" value="GBF89904.1"/>
    <property type="molecule type" value="Genomic_DNA"/>
</dbReference>
<evidence type="ECO:0000313" key="3">
    <source>
        <dbReference type="EMBL" id="GBF89904.1"/>
    </source>
</evidence>
<feature type="region of interest" description="Disordered" evidence="1">
    <location>
        <begin position="1"/>
        <end position="34"/>
    </location>
</feature>
<reference evidence="3 4" key="1">
    <citation type="journal article" date="2018" name="Sci. Rep.">
        <title>Raphidocelis subcapitata (=Pseudokirchneriella subcapitata) provides an insight into genome evolution and environmental adaptations in the Sphaeropleales.</title>
        <authorList>
            <person name="Suzuki S."/>
            <person name="Yamaguchi H."/>
            <person name="Nakajima N."/>
            <person name="Kawachi M."/>
        </authorList>
    </citation>
    <scope>NUCLEOTIDE SEQUENCE [LARGE SCALE GENOMIC DNA]</scope>
    <source>
        <strain evidence="3 4">NIES-35</strain>
    </source>
</reference>
<gene>
    <name evidence="3" type="ORF">Rsub_02608</name>
</gene>
<feature type="compositionally biased region" description="Low complexity" evidence="1">
    <location>
        <begin position="599"/>
        <end position="608"/>
    </location>
</feature>
<feature type="compositionally biased region" description="Pro residues" evidence="1">
    <location>
        <begin position="609"/>
        <end position="621"/>
    </location>
</feature>
<dbReference type="AlphaFoldDB" id="A0A2V0NQJ7"/>
<dbReference type="FunCoup" id="A0A2V0NQJ7">
    <property type="interactions" value="1607"/>
</dbReference>
<feature type="domain" description="Regulator of MON1-CCZ1 complex N-terminal" evidence="2">
    <location>
        <begin position="55"/>
        <end position="169"/>
    </location>
</feature>
<feature type="compositionally biased region" description="Pro residues" evidence="1">
    <location>
        <begin position="306"/>
        <end position="322"/>
    </location>
</feature>
<protein>
    <recommendedName>
        <fullName evidence="2">Regulator of MON1-CCZ1 complex N-terminal domain-containing protein</fullName>
    </recommendedName>
</protein>
<dbReference type="PANTHER" id="PTHR12897">
    <property type="entry name" value="COLON CANCER-ASSOCIATED PROTEIN MIC1"/>
    <property type="match status" value="1"/>
</dbReference>
<proteinExistence type="predicted"/>
<dbReference type="Proteomes" id="UP000247498">
    <property type="component" value="Unassembled WGS sequence"/>
</dbReference>
<name>A0A2V0NQJ7_9CHLO</name>
<dbReference type="InParanoid" id="A0A2V0NQJ7"/>
<feature type="region of interest" description="Disordered" evidence="1">
    <location>
        <begin position="589"/>
        <end position="624"/>
    </location>
</feature>
<accession>A0A2V0NQJ7</accession>
<evidence type="ECO:0000313" key="4">
    <source>
        <dbReference type="Proteomes" id="UP000247498"/>
    </source>
</evidence>
<dbReference type="PANTHER" id="PTHR12897:SF4">
    <property type="entry name" value="REGULATOR OF MON1-CCZ1 COMPLEX"/>
    <property type="match status" value="1"/>
</dbReference>
<dbReference type="GO" id="GO:0005765">
    <property type="term" value="C:lysosomal membrane"/>
    <property type="evidence" value="ECO:0007669"/>
    <property type="project" value="TreeGrafter"/>
</dbReference>
<dbReference type="InterPro" id="IPR040371">
    <property type="entry name" value="RMC1"/>
</dbReference>
<dbReference type="GO" id="GO:0031902">
    <property type="term" value="C:late endosome membrane"/>
    <property type="evidence" value="ECO:0007669"/>
    <property type="project" value="TreeGrafter"/>
</dbReference>
<dbReference type="InterPro" id="IPR049040">
    <property type="entry name" value="RMC1_N"/>
</dbReference>
<feature type="region of interest" description="Disordered" evidence="1">
    <location>
        <begin position="904"/>
        <end position="923"/>
    </location>
</feature>
<feature type="region of interest" description="Disordered" evidence="1">
    <location>
        <begin position="272"/>
        <end position="327"/>
    </location>
</feature>
<dbReference type="OrthoDB" id="26384at2759"/>